<dbReference type="Pfam" id="PF03564">
    <property type="entry name" value="DUF1759"/>
    <property type="match status" value="1"/>
</dbReference>
<dbReference type="AlphaFoldDB" id="A0A0M3J9V5"/>
<proteinExistence type="predicted"/>
<accession>A0A0M3J9V5</accession>
<sequence length="288" mass="33127">MARDPNTIHNYLDDIKNILPPTTTNSTPTTPSRTQTVTRVHQIQVKLFDGNSRFWPAFRDSFRSAVEHTDLSPVEKLNYLQSCLSGAAPRSIEGYALTNDNYAVVWKFLEEKYGDPTQLKRTFYAELESLNDNNRDFYHTYETTERILRQLEVLHDDLGNPYLQWTIERKQPRWILENLNRKKQKYSTWSMNDTHNHLHSIVKVKQSALSLLNTNSKSPIAAKLLYRRSSSIFQQTTTNAPYTSSAFAISKRNTSINGSASRTSTIISQPMRQRTSSIPSCAFCSDKH</sequence>
<evidence type="ECO:0000313" key="1">
    <source>
        <dbReference type="EMBL" id="VDK23306.1"/>
    </source>
</evidence>
<dbReference type="WBParaSite" id="ASIM_0000437401-mRNA-1">
    <property type="protein sequence ID" value="ASIM_0000437401-mRNA-1"/>
    <property type="gene ID" value="ASIM_0000437401"/>
</dbReference>
<dbReference type="Proteomes" id="UP000267096">
    <property type="component" value="Unassembled WGS sequence"/>
</dbReference>
<protein>
    <submittedName>
        <fullName evidence="3">Retrotransposon gag domain-containing protein</fullName>
    </submittedName>
</protein>
<name>A0A0M3J9V5_ANISI</name>
<organism evidence="3">
    <name type="scientific">Anisakis simplex</name>
    <name type="common">Herring worm</name>
    <dbReference type="NCBI Taxonomy" id="6269"/>
    <lineage>
        <taxon>Eukaryota</taxon>
        <taxon>Metazoa</taxon>
        <taxon>Ecdysozoa</taxon>
        <taxon>Nematoda</taxon>
        <taxon>Chromadorea</taxon>
        <taxon>Rhabditida</taxon>
        <taxon>Spirurina</taxon>
        <taxon>Ascaridomorpha</taxon>
        <taxon>Ascaridoidea</taxon>
        <taxon>Anisakidae</taxon>
        <taxon>Anisakis</taxon>
        <taxon>Anisakis simplex complex</taxon>
    </lineage>
</organism>
<reference evidence="3" key="1">
    <citation type="submission" date="2017-02" db="UniProtKB">
        <authorList>
            <consortium name="WormBaseParasite"/>
        </authorList>
    </citation>
    <scope>IDENTIFICATION</scope>
</reference>
<evidence type="ECO:0000313" key="3">
    <source>
        <dbReference type="WBParaSite" id="ASIM_0000437401-mRNA-1"/>
    </source>
</evidence>
<dbReference type="PANTHER" id="PTHR22954:SF3">
    <property type="entry name" value="PROTEIN CBG08539"/>
    <property type="match status" value="1"/>
</dbReference>
<keyword evidence="2" id="KW-1185">Reference proteome</keyword>
<dbReference type="OrthoDB" id="5864015at2759"/>
<gene>
    <name evidence="1" type="ORF">ASIM_LOCUS4188</name>
</gene>
<reference evidence="1 2" key="2">
    <citation type="submission" date="2018-11" db="EMBL/GenBank/DDBJ databases">
        <authorList>
            <consortium name="Pathogen Informatics"/>
        </authorList>
    </citation>
    <scope>NUCLEOTIDE SEQUENCE [LARGE SCALE GENOMIC DNA]</scope>
</reference>
<dbReference type="EMBL" id="UYRR01007119">
    <property type="protein sequence ID" value="VDK23306.1"/>
    <property type="molecule type" value="Genomic_DNA"/>
</dbReference>
<dbReference type="InterPro" id="IPR005312">
    <property type="entry name" value="DUF1759"/>
</dbReference>
<dbReference type="PANTHER" id="PTHR22954">
    <property type="entry name" value="RETROVIRAL PROTEASE-RELATED"/>
    <property type="match status" value="1"/>
</dbReference>
<evidence type="ECO:0000313" key="2">
    <source>
        <dbReference type="Proteomes" id="UP000267096"/>
    </source>
</evidence>